<feature type="region of interest" description="Disordered" evidence="1">
    <location>
        <begin position="158"/>
        <end position="177"/>
    </location>
</feature>
<proteinExistence type="predicted"/>
<dbReference type="AlphaFoldDB" id="K1V4X0"/>
<dbReference type="HOGENOM" id="CLU_088334_1_0_1"/>
<feature type="compositionally biased region" description="Basic residues" evidence="1">
    <location>
        <begin position="1"/>
        <end position="11"/>
    </location>
</feature>
<dbReference type="STRING" id="1220162.K1V4X0"/>
<dbReference type="EMBL" id="AMBO01000378">
    <property type="protein sequence ID" value="EKC99029.1"/>
    <property type="molecule type" value="Genomic_DNA"/>
</dbReference>
<protein>
    <submittedName>
        <fullName evidence="2">Uncharacterized protein</fullName>
    </submittedName>
</protein>
<evidence type="ECO:0000256" key="1">
    <source>
        <dbReference type="SAM" id="MobiDB-lite"/>
    </source>
</evidence>
<comment type="caution">
    <text evidence="2">The sequence shown here is derived from an EMBL/GenBank/DDBJ whole genome shotgun (WGS) entry which is preliminary data.</text>
</comment>
<evidence type="ECO:0000313" key="2">
    <source>
        <dbReference type="EMBL" id="EKC99029.1"/>
    </source>
</evidence>
<evidence type="ECO:0000313" key="3">
    <source>
        <dbReference type="Proteomes" id="UP000006757"/>
    </source>
</evidence>
<dbReference type="OrthoDB" id="2135762at2759"/>
<organism evidence="2 3">
    <name type="scientific">Trichosporon asahii var. asahii (strain CBS 8904)</name>
    <name type="common">Yeast</name>
    <dbReference type="NCBI Taxonomy" id="1220162"/>
    <lineage>
        <taxon>Eukaryota</taxon>
        <taxon>Fungi</taxon>
        <taxon>Dikarya</taxon>
        <taxon>Basidiomycota</taxon>
        <taxon>Agaricomycotina</taxon>
        <taxon>Tremellomycetes</taxon>
        <taxon>Trichosporonales</taxon>
        <taxon>Trichosporonaceae</taxon>
        <taxon>Trichosporon</taxon>
    </lineage>
</organism>
<dbReference type="Proteomes" id="UP000006757">
    <property type="component" value="Unassembled WGS sequence"/>
</dbReference>
<feature type="region of interest" description="Disordered" evidence="1">
    <location>
        <begin position="1"/>
        <end position="20"/>
    </location>
</feature>
<sequence>MRHQSKSKRRQSAMPGEQALPRIIIEKEEPWLRVQENVNRALADALEVRLSSLPGGAKGEQAKKLRPSLEQHLASIRNRMWEMTKPNLRVNGFNYEDFVETTEPFDESLDRQIWALNTERVNWETKVVEKRRIKAGEVANLIDDLELRRDAAIWKPSEEDERQELEAQEAAKNVSSADIAKPERHAEVLETFGKVVSNLSELASVNLDGERELTSDRSATVITSRAGASCARGALTVTVMASYRLGFRVSVYLYILYYQSIILQPRVTRVLARRL</sequence>
<name>K1V4X0_TRIAC</name>
<dbReference type="InParanoid" id="K1V4X0"/>
<accession>K1V4X0</accession>
<reference evidence="2 3" key="1">
    <citation type="journal article" date="2012" name="Eukaryot. Cell">
        <title>Genome sequence of the Trichosporon asahii environmental strain CBS 8904.</title>
        <authorList>
            <person name="Yang R.Y."/>
            <person name="Li H.T."/>
            <person name="Zhu H."/>
            <person name="Zhou G.P."/>
            <person name="Wang M."/>
            <person name="Wang L."/>
        </authorList>
    </citation>
    <scope>NUCLEOTIDE SEQUENCE [LARGE SCALE GENOMIC DNA]</scope>
    <source>
        <strain evidence="2 3">CBS 8904</strain>
    </source>
</reference>
<gene>
    <name evidence="2" type="ORF">A1Q2_06783</name>
</gene>
<keyword evidence="3" id="KW-1185">Reference proteome</keyword>
<dbReference type="eggNOG" id="ENOG502SBA7">
    <property type="taxonomic scope" value="Eukaryota"/>
</dbReference>
<feature type="compositionally biased region" description="Acidic residues" evidence="1">
    <location>
        <begin position="158"/>
        <end position="167"/>
    </location>
</feature>